<dbReference type="Pfam" id="PF22682">
    <property type="entry name" value="Ribosomal_uL24m-like"/>
    <property type="match status" value="1"/>
</dbReference>
<keyword evidence="2" id="KW-0687">Ribonucleoprotein</keyword>
<evidence type="ECO:0000256" key="1">
    <source>
        <dbReference type="SAM" id="MobiDB-lite"/>
    </source>
</evidence>
<organism evidence="2 3">
    <name type="scientific">Cephalotrichum gorgonifer</name>
    <dbReference type="NCBI Taxonomy" id="2041049"/>
    <lineage>
        <taxon>Eukaryota</taxon>
        <taxon>Fungi</taxon>
        <taxon>Dikarya</taxon>
        <taxon>Ascomycota</taxon>
        <taxon>Pezizomycotina</taxon>
        <taxon>Sordariomycetes</taxon>
        <taxon>Hypocreomycetidae</taxon>
        <taxon>Microascales</taxon>
        <taxon>Microascaceae</taxon>
        <taxon>Cephalotrichum</taxon>
    </lineage>
</organism>
<dbReference type="SUPFAM" id="SSF50104">
    <property type="entry name" value="Translation proteins SH3-like domain"/>
    <property type="match status" value="1"/>
</dbReference>
<feature type="region of interest" description="Disordered" evidence="1">
    <location>
        <begin position="304"/>
        <end position="334"/>
    </location>
</feature>
<comment type="caution">
    <text evidence="2">The sequence shown here is derived from an EMBL/GenBank/DDBJ whole genome shotgun (WGS) entry which is preliminary data.</text>
</comment>
<keyword evidence="2" id="KW-0689">Ribosomal protein</keyword>
<evidence type="ECO:0000313" key="3">
    <source>
        <dbReference type="Proteomes" id="UP001187682"/>
    </source>
</evidence>
<proteinExistence type="predicted"/>
<name>A0AAE8N1Y6_9PEZI</name>
<dbReference type="InterPro" id="IPR008991">
    <property type="entry name" value="Translation_prot_SH3-like_sf"/>
</dbReference>
<dbReference type="Proteomes" id="UP001187682">
    <property type="component" value="Unassembled WGS sequence"/>
</dbReference>
<sequence>MEKLVQRTVKAERQVARRLKAQSRKSYRGDFRQRVRSVKGAVADFNANVANARRVRHEGWELGPVAPRRAVENGYGVATDQARTARSVADLLMRPFERERRCAWAGGSKYLNLAVGDRVVITEGKDKGNIDVIESISISTATVELKEFGKIVVKSPEWLAGKQVSGDQTYPEHSVGSLAIPISAIRLVHPLKDPVTGVTRDVIVRRLAHANVRRDRLTKAVEWDRYVVGLNVVLPWPEKPDPEAVQTEADTTREVVQEATFVPTLLRPPMPETLIHELRNRYSRFRTRHEPWYLEKKITEAQREKDDKRGVETMLTPQDEFNRKRRVERRSRGQPVLTEEALERIGAVMAKNQARA</sequence>
<reference evidence="2" key="1">
    <citation type="submission" date="2018-03" db="EMBL/GenBank/DDBJ databases">
        <authorList>
            <person name="Guldener U."/>
        </authorList>
    </citation>
    <scope>NUCLEOTIDE SEQUENCE</scope>
</reference>
<gene>
    <name evidence="2" type="ORF">DNG_06083</name>
</gene>
<keyword evidence="3" id="KW-1185">Reference proteome</keyword>
<evidence type="ECO:0000313" key="2">
    <source>
        <dbReference type="EMBL" id="SPO03400.1"/>
    </source>
</evidence>
<dbReference type="AlphaFoldDB" id="A0AAE8N1Y6"/>
<dbReference type="GO" id="GO:0005840">
    <property type="term" value="C:ribosome"/>
    <property type="evidence" value="ECO:0007669"/>
    <property type="project" value="UniProtKB-KW"/>
</dbReference>
<protein>
    <submittedName>
        <fullName evidence="2">Related to ribosomal protein YmL40, mitochondrial</fullName>
    </submittedName>
</protein>
<accession>A0AAE8N1Y6</accession>
<dbReference type="EMBL" id="ONZQ02000008">
    <property type="protein sequence ID" value="SPO03400.1"/>
    <property type="molecule type" value="Genomic_DNA"/>
</dbReference>